<comment type="caution">
    <text evidence="13">The sequence shown here is derived from an EMBL/GenBank/DDBJ whole genome shotgun (WGS) entry which is preliminary data.</text>
</comment>
<evidence type="ECO:0000256" key="5">
    <source>
        <dbReference type="ARBA" id="ARBA00014628"/>
    </source>
</evidence>
<evidence type="ECO:0000256" key="11">
    <source>
        <dbReference type="SAM" id="MobiDB-lite"/>
    </source>
</evidence>
<dbReference type="GO" id="GO:0004089">
    <property type="term" value="F:carbonate dehydratase activity"/>
    <property type="evidence" value="ECO:0007669"/>
    <property type="project" value="UniProtKB-UniRule"/>
</dbReference>
<dbReference type="GO" id="GO:0008270">
    <property type="term" value="F:zinc ion binding"/>
    <property type="evidence" value="ECO:0007669"/>
    <property type="project" value="UniProtKB-UniRule"/>
</dbReference>
<dbReference type="InterPro" id="IPR036398">
    <property type="entry name" value="CA_dom_sf"/>
</dbReference>
<feature type="region of interest" description="Disordered" evidence="11">
    <location>
        <begin position="31"/>
        <end position="51"/>
    </location>
</feature>
<feature type="domain" description="Alpha-carbonic anhydrase" evidence="12">
    <location>
        <begin position="23"/>
        <end position="246"/>
    </location>
</feature>
<dbReference type="SMART" id="SM01057">
    <property type="entry name" value="Carb_anhydrase"/>
    <property type="match status" value="1"/>
</dbReference>
<dbReference type="SUPFAM" id="SSF51069">
    <property type="entry name" value="Carbonic anhydrase"/>
    <property type="match status" value="1"/>
</dbReference>
<proteinExistence type="inferred from homology"/>
<gene>
    <name evidence="13" type="ORF">MUA00_09530</name>
</gene>
<sequence length="246" mass="27445">MNNTLRAAAIFVITVLPDYAMASHWSYEGAESPEHWSETGPENQLCKSGMNQSPVNIDATVKAHITPLKASYMDSPVTLLNNGHTIQAGFAPDAKDTLIVDGAPYQLEQLHFHAPSENTIHGKHYAMEMHLVHKNAQGEIAVVAVMFETGEANSELDKLWRNMPAKADESFGLRQKIDVNKLLPKELSHYRFSGSLTTPPCSEGVRWLVMKHPVMLSEQQLHQFTAVMHHDNNRPVQPLHGRVVVE</sequence>
<organism evidence="13 14">
    <name type="scientific">Dryocola boscaweniae</name>
    <dbReference type="NCBI Taxonomy" id="2925397"/>
    <lineage>
        <taxon>Bacteria</taxon>
        <taxon>Pseudomonadati</taxon>
        <taxon>Pseudomonadota</taxon>
        <taxon>Gammaproteobacteria</taxon>
        <taxon>Enterobacterales</taxon>
        <taxon>Enterobacteriaceae</taxon>
        <taxon>Dryocola</taxon>
    </lineage>
</organism>
<dbReference type="EC" id="4.2.1.1" evidence="4 10"/>
<dbReference type="PANTHER" id="PTHR18952">
    <property type="entry name" value="CARBONIC ANHYDRASE"/>
    <property type="match status" value="1"/>
</dbReference>
<dbReference type="Proteomes" id="UP001150641">
    <property type="component" value="Unassembled WGS sequence"/>
</dbReference>
<dbReference type="InterPro" id="IPR001148">
    <property type="entry name" value="CA_dom"/>
</dbReference>
<comment type="cofactor">
    <cofactor evidence="1 10">
        <name>Zn(2+)</name>
        <dbReference type="ChEBI" id="CHEBI:29105"/>
    </cofactor>
</comment>
<protein>
    <recommendedName>
        <fullName evidence="5 10">Carbonic anhydrase</fullName>
        <ecNumber evidence="4 10">4.2.1.1</ecNumber>
    </recommendedName>
</protein>
<evidence type="ECO:0000256" key="4">
    <source>
        <dbReference type="ARBA" id="ARBA00012925"/>
    </source>
</evidence>
<evidence type="ECO:0000313" key="14">
    <source>
        <dbReference type="Proteomes" id="UP001150641"/>
    </source>
</evidence>
<dbReference type="AlphaFoldDB" id="A0A9X2W6K4"/>
<dbReference type="InterPro" id="IPR041891">
    <property type="entry name" value="Alpha_CA_prokaryot-like"/>
</dbReference>
<comment type="function">
    <text evidence="2 10">Reversible hydration of carbon dioxide.</text>
</comment>
<dbReference type="PANTHER" id="PTHR18952:SF265">
    <property type="entry name" value="CARBONIC ANHYDRASE"/>
    <property type="match status" value="1"/>
</dbReference>
<evidence type="ECO:0000256" key="1">
    <source>
        <dbReference type="ARBA" id="ARBA00001947"/>
    </source>
</evidence>
<dbReference type="RefSeq" id="WP_271122846.1">
    <property type="nucleotide sequence ID" value="NZ_JALHAN010000063.1"/>
</dbReference>
<dbReference type="InterPro" id="IPR018338">
    <property type="entry name" value="Carbonic_anhydrase_a-class_CS"/>
</dbReference>
<dbReference type="PROSITE" id="PS51144">
    <property type="entry name" value="ALPHA_CA_2"/>
    <property type="match status" value="1"/>
</dbReference>
<keyword evidence="8 10" id="KW-0456">Lyase</keyword>
<evidence type="ECO:0000313" key="13">
    <source>
        <dbReference type="EMBL" id="MCT4702045.1"/>
    </source>
</evidence>
<evidence type="ECO:0000256" key="2">
    <source>
        <dbReference type="ARBA" id="ARBA00002904"/>
    </source>
</evidence>
<evidence type="ECO:0000256" key="6">
    <source>
        <dbReference type="ARBA" id="ARBA00022723"/>
    </source>
</evidence>
<keyword evidence="14" id="KW-1185">Reference proteome</keyword>
<keyword evidence="7 10" id="KW-0862">Zinc</keyword>
<evidence type="ECO:0000256" key="8">
    <source>
        <dbReference type="ARBA" id="ARBA00023239"/>
    </source>
</evidence>
<evidence type="ECO:0000256" key="9">
    <source>
        <dbReference type="ARBA" id="ARBA00048348"/>
    </source>
</evidence>
<reference evidence="13" key="1">
    <citation type="submission" date="2022-03" db="EMBL/GenBank/DDBJ databases">
        <title>Proposal of a novel genus Dryocolo and two novel species.</title>
        <authorList>
            <person name="Maddock D.W."/>
            <person name="Brady C.L."/>
            <person name="Denman S."/>
            <person name="Arnold D."/>
        </authorList>
    </citation>
    <scope>NUCLEOTIDE SEQUENCE</scope>
    <source>
        <strain evidence="13">H6W4</strain>
    </source>
</reference>
<dbReference type="Gene3D" id="3.10.200.10">
    <property type="entry name" value="Alpha carbonic anhydrase"/>
    <property type="match status" value="1"/>
</dbReference>
<comment type="similarity">
    <text evidence="3 10">Belongs to the alpha-carbonic anhydrase family.</text>
</comment>
<evidence type="ECO:0000259" key="12">
    <source>
        <dbReference type="PROSITE" id="PS51144"/>
    </source>
</evidence>
<keyword evidence="6 10" id="KW-0479">Metal-binding</keyword>
<evidence type="ECO:0000256" key="10">
    <source>
        <dbReference type="RuleBase" id="RU367011"/>
    </source>
</evidence>
<feature type="compositionally biased region" description="Polar residues" evidence="11">
    <location>
        <begin position="40"/>
        <end position="51"/>
    </location>
</feature>
<evidence type="ECO:0000256" key="3">
    <source>
        <dbReference type="ARBA" id="ARBA00010718"/>
    </source>
</evidence>
<name>A0A9X2W6K4_9ENTR</name>
<comment type="catalytic activity">
    <reaction evidence="9 10">
        <text>hydrogencarbonate + H(+) = CO2 + H2O</text>
        <dbReference type="Rhea" id="RHEA:10748"/>
        <dbReference type="ChEBI" id="CHEBI:15377"/>
        <dbReference type="ChEBI" id="CHEBI:15378"/>
        <dbReference type="ChEBI" id="CHEBI:16526"/>
        <dbReference type="ChEBI" id="CHEBI:17544"/>
        <dbReference type="EC" id="4.2.1.1"/>
    </reaction>
</comment>
<dbReference type="EMBL" id="JALHAP010000076">
    <property type="protein sequence ID" value="MCT4702045.1"/>
    <property type="molecule type" value="Genomic_DNA"/>
</dbReference>
<dbReference type="CDD" id="cd03124">
    <property type="entry name" value="alpha_CA_prokaryotic_like"/>
    <property type="match status" value="1"/>
</dbReference>
<evidence type="ECO:0000256" key="7">
    <source>
        <dbReference type="ARBA" id="ARBA00022833"/>
    </source>
</evidence>
<dbReference type="InterPro" id="IPR023561">
    <property type="entry name" value="Carbonic_anhydrase_a-class"/>
</dbReference>
<dbReference type="PROSITE" id="PS00162">
    <property type="entry name" value="ALPHA_CA_1"/>
    <property type="match status" value="1"/>
</dbReference>
<accession>A0A9X2W6K4</accession>
<dbReference type="Pfam" id="PF00194">
    <property type="entry name" value="Carb_anhydrase"/>
    <property type="match status" value="1"/>
</dbReference>